<evidence type="ECO:0000256" key="3">
    <source>
        <dbReference type="ARBA" id="ARBA00022840"/>
    </source>
</evidence>
<dbReference type="Pfam" id="PF00437">
    <property type="entry name" value="T2SSE"/>
    <property type="match status" value="1"/>
</dbReference>
<evidence type="ECO:0000256" key="2">
    <source>
        <dbReference type="ARBA" id="ARBA00022741"/>
    </source>
</evidence>
<evidence type="ECO:0000313" key="7">
    <source>
        <dbReference type="EMBL" id="MST95987.1"/>
    </source>
</evidence>
<reference evidence="7 8" key="1">
    <citation type="submission" date="2019-08" db="EMBL/GenBank/DDBJ databases">
        <title>In-depth cultivation of the pig gut microbiome towards novel bacterial diversity and tailored functional studies.</title>
        <authorList>
            <person name="Wylensek D."/>
            <person name="Hitch T.C.A."/>
            <person name="Clavel T."/>
        </authorList>
    </citation>
    <scope>NUCLEOTIDE SEQUENCE [LARGE SCALE GENOMIC DNA]</scope>
    <source>
        <strain evidence="7 8">BBE-744-WT-12</strain>
    </source>
</reference>
<gene>
    <name evidence="7" type="ORF">FYJ85_02875</name>
</gene>
<dbReference type="EMBL" id="VUNS01000002">
    <property type="protein sequence ID" value="MST95987.1"/>
    <property type="molecule type" value="Genomic_DNA"/>
</dbReference>
<keyword evidence="3" id="KW-0067">ATP-binding</keyword>
<dbReference type="GO" id="GO:0005524">
    <property type="term" value="F:ATP binding"/>
    <property type="evidence" value="ECO:0007669"/>
    <property type="project" value="UniProtKB-KW"/>
</dbReference>
<comment type="caution">
    <text evidence="7">The sequence shown here is derived from an EMBL/GenBank/DDBJ whole genome shotgun (WGS) entry which is preliminary data.</text>
</comment>
<dbReference type="PANTHER" id="PTHR30258">
    <property type="entry name" value="TYPE II SECRETION SYSTEM PROTEIN GSPE-RELATED"/>
    <property type="match status" value="1"/>
</dbReference>
<organism evidence="7 8">
    <name type="scientific">Victivallis lenta</name>
    <dbReference type="NCBI Taxonomy" id="2606640"/>
    <lineage>
        <taxon>Bacteria</taxon>
        <taxon>Pseudomonadati</taxon>
        <taxon>Lentisphaerota</taxon>
        <taxon>Lentisphaeria</taxon>
        <taxon>Victivallales</taxon>
        <taxon>Victivallaceae</taxon>
        <taxon>Victivallis</taxon>
    </lineage>
</organism>
<proteinExistence type="inferred from homology"/>
<dbReference type="PANTHER" id="PTHR30258:SF2">
    <property type="entry name" value="COMG OPERON PROTEIN 1"/>
    <property type="match status" value="1"/>
</dbReference>
<comment type="similarity">
    <text evidence="1">Belongs to the GSP E family.</text>
</comment>
<dbReference type="SMART" id="SM00382">
    <property type="entry name" value="AAA"/>
    <property type="match status" value="1"/>
</dbReference>
<dbReference type="AlphaFoldDB" id="A0A844FXP2"/>
<keyword evidence="8" id="KW-1185">Reference proteome</keyword>
<dbReference type="Gene3D" id="3.30.450.90">
    <property type="match status" value="1"/>
</dbReference>
<feature type="domain" description="AAA+ ATPase" evidence="6">
    <location>
        <begin position="296"/>
        <end position="432"/>
    </location>
</feature>
<evidence type="ECO:0000313" key="8">
    <source>
        <dbReference type="Proteomes" id="UP000435649"/>
    </source>
</evidence>
<sequence length="548" mass="59402">MGKNSRFSAKKPPGEASLQADIRNRRKEIPRKYVLSIENRKNNNIFIAETDGQKGKQVNYNPILLGILGVWAYSGIYTLFYVDRREDAPSRGRGWLNAAALFAGPLVLLLFTLSDALGQLRSQLGGLFSKSGGKRRKIDIELLDSRGQPALDSNHGGETGEAIHRTKVLIFEALGKRASDIFFDPKPNGTVVVRYRVDGALRVVEEMNASLGASTVSAIKVAAGMDITEKRRPQDGAFSCVSSRGPASFRVASVGAFGGEKITIRVLSSTAGPMTLKDAGVSGENLKIMQSAIRMPSGMILMCGPTGSGKTSTLYAMLQAIDYSMKNVISIEDPIEHVMENISQMEVNTKADITFAKLLRNALRQNPDIICLGEIRDEETAQVSAHAAQTGHLIIATVHSNDNLGTIDRLVNLGIPLRSVAATLQLIVSQRLVRKLCRCKKPVELSPELKEYFKSQNLSTKNVCGPVGCRECDGTGYSGRTALFDLMIMNNSLRSALEAEGATLSSIKEKIEAEHGSTILAYEGFKLVAAGVTSVDEVERVTLNLEAK</sequence>
<feature type="region of interest" description="Disordered" evidence="4">
    <location>
        <begin position="1"/>
        <end position="21"/>
    </location>
</feature>
<evidence type="ECO:0000256" key="4">
    <source>
        <dbReference type="SAM" id="MobiDB-lite"/>
    </source>
</evidence>
<dbReference type="SUPFAM" id="SSF52540">
    <property type="entry name" value="P-loop containing nucleoside triphosphate hydrolases"/>
    <property type="match status" value="1"/>
</dbReference>
<dbReference type="InterPro" id="IPR001482">
    <property type="entry name" value="T2SS/T4SS_dom"/>
</dbReference>
<dbReference type="CDD" id="cd01129">
    <property type="entry name" value="PulE-GspE-like"/>
    <property type="match status" value="1"/>
</dbReference>
<feature type="transmembrane region" description="Helical" evidence="5">
    <location>
        <begin position="94"/>
        <end position="113"/>
    </location>
</feature>
<keyword evidence="2" id="KW-0547">Nucleotide-binding</keyword>
<feature type="transmembrane region" description="Helical" evidence="5">
    <location>
        <begin position="63"/>
        <end position="82"/>
    </location>
</feature>
<dbReference type="Proteomes" id="UP000435649">
    <property type="component" value="Unassembled WGS sequence"/>
</dbReference>
<dbReference type="GO" id="GO:0005886">
    <property type="term" value="C:plasma membrane"/>
    <property type="evidence" value="ECO:0007669"/>
    <property type="project" value="TreeGrafter"/>
</dbReference>
<keyword evidence="5" id="KW-1133">Transmembrane helix</keyword>
<dbReference type="InterPro" id="IPR003593">
    <property type="entry name" value="AAA+_ATPase"/>
</dbReference>
<accession>A0A844FXP2</accession>
<evidence type="ECO:0000256" key="1">
    <source>
        <dbReference type="ARBA" id="ARBA00006611"/>
    </source>
</evidence>
<evidence type="ECO:0000259" key="6">
    <source>
        <dbReference type="SMART" id="SM00382"/>
    </source>
</evidence>
<dbReference type="Gene3D" id="3.40.50.300">
    <property type="entry name" value="P-loop containing nucleotide triphosphate hydrolases"/>
    <property type="match status" value="1"/>
</dbReference>
<dbReference type="GO" id="GO:0016887">
    <property type="term" value="F:ATP hydrolysis activity"/>
    <property type="evidence" value="ECO:0007669"/>
    <property type="project" value="TreeGrafter"/>
</dbReference>
<dbReference type="InterPro" id="IPR027417">
    <property type="entry name" value="P-loop_NTPase"/>
</dbReference>
<protein>
    <submittedName>
        <fullName evidence="7">Type II/IV secretion system protein</fullName>
    </submittedName>
</protein>
<keyword evidence="5" id="KW-0812">Transmembrane</keyword>
<evidence type="ECO:0000256" key="5">
    <source>
        <dbReference type="SAM" id="Phobius"/>
    </source>
</evidence>
<name>A0A844FXP2_9BACT</name>
<keyword evidence="5" id="KW-0472">Membrane</keyword>